<evidence type="ECO:0000256" key="1">
    <source>
        <dbReference type="ARBA" id="ARBA00022692"/>
    </source>
</evidence>
<dbReference type="EMBL" id="VIVL01000005">
    <property type="protein sequence ID" value="TWD85708.1"/>
    <property type="molecule type" value="Genomic_DNA"/>
</dbReference>
<organism evidence="7 8">
    <name type="scientific">Variovorax beijingensis</name>
    <dbReference type="NCBI Taxonomy" id="2496117"/>
    <lineage>
        <taxon>Bacteria</taxon>
        <taxon>Pseudomonadati</taxon>
        <taxon>Pseudomonadota</taxon>
        <taxon>Betaproteobacteria</taxon>
        <taxon>Burkholderiales</taxon>
        <taxon>Comamonadaceae</taxon>
        <taxon>Variovorax</taxon>
    </lineage>
</organism>
<name>A0A561C3I5_9BURK</name>
<proteinExistence type="predicted"/>
<feature type="transmembrane region" description="Helical" evidence="5">
    <location>
        <begin position="228"/>
        <end position="254"/>
    </location>
</feature>
<feature type="transmembrane region" description="Helical" evidence="5">
    <location>
        <begin position="363"/>
        <end position="381"/>
    </location>
</feature>
<gene>
    <name evidence="7" type="ORF">FB547_105220</name>
</gene>
<feature type="transmembrane region" description="Helical" evidence="5">
    <location>
        <begin position="22"/>
        <end position="42"/>
    </location>
</feature>
<feature type="transmembrane region" description="Helical" evidence="5">
    <location>
        <begin position="62"/>
        <end position="82"/>
    </location>
</feature>
<dbReference type="InterPro" id="IPR011701">
    <property type="entry name" value="MFS"/>
</dbReference>
<dbReference type="GO" id="GO:0019531">
    <property type="term" value="F:oxalate transmembrane transporter activity"/>
    <property type="evidence" value="ECO:0007669"/>
    <property type="project" value="InterPro"/>
</dbReference>
<evidence type="ECO:0000256" key="3">
    <source>
        <dbReference type="ARBA" id="ARBA00023136"/>
    </source>
</evidence>
<feature type="transmembrane region" description="Helical" evidence="5">
    <location>
        <begin position="178"/>
        <end position="197"/>
    </location>
</feature>
<dbReference type="InterPro" id="IPR026355">
    <property type="entry name" value="Oxa/Form_antiport"/>
</dbReference>
<feature type="transmembrane region" description="Helical" evidence="5">
    <location>
        <begin position="89"/>
        <end position="108"/>
    </location>
</feature>
<dbReference type="PROSITE" id="PS50850">
    <property type="entry name" value="MFS"/>
    <property type="match status" value="1"/>
</dbReference>
<feature type="transmembrane region" description="Helical" evidence="5">
    <location>
        <begin position="145"/>
        <end position="166"/>
    </location>
</feature>
<evidence type="ECO:0000256" key="4">
    <source>
        <dbReference type="SAM" id="MobiDB-lite"/>
    </source>
</evidence>
<sequence>MNPASLTQAASGAPPRLFDNRWLQLAVGIVCMIATANIQYAWTLFVPEIQGKFGWERASIQIAFTIFVLVQTWLAPIEGYFIDKFGPRLIVAFGALFIGAAWVVNSQATTLMGFYIGAAIGGIGVGSIYATCINNALKWFPDRRGLAVGLTAGGYGAGSAATILPIAAMIESSGFQQAFLFFGLLQGSLAFIAAWFLRAPKGNEVRGSTKLVQSRRDYTLGEALRTPLFWLMILMFSCVVTGGMMAVAQLGVIAQDLGVKNFKVDLYFVTMAALPLALMLDRVMNGISRPLFGWISDHIGREKTMVIAFTLEGIGIIALGYFGHNPWAFLILSGVVFLAWGEVYSLFSALAGDAFGTKHIGKIYGVLYCAKGVGALFVPLGNLMMEATGTWSTVLYTVAALDLFAAFLAIVALRPMLARHTASNAAASHAPSPAAPDLAMPGGLSPAGRTA</sequence>
<dbReference type="InterPro" id="IPR020846">
    <property type="entry name" value="MFS_dom"/>
</dbReference>
<evidence type="ECO:0000259" key="6">
    <source>
        <dbReference type="PROSITE" id="PS50850"/>
    </source>
</evidence>
<evidence type="ECO:0000313" key="8">
    <source>
        <dbReference type="Proteomes" id="UP000319722"/>
    </source>
</evidence>
<evidence type="ECO:0000256" key="5">
    <source>
        <dbReference type="SAM" id="Phobius"/>
    </source>
</evidence>
<dbReference type="RefSeq" id="WP_145744266.1">
    <property type="nucleotide sequence ID" value="NZ_VIVL01000005.1"/>
</dbReference>
<protein>
    <submittedName>
        <fullName evidence="7">OFA family oxalate/formate antiporter-like MFS transporter</fullName>
    </submittedName>
</protein>
<dbReference type="GO" id="GO:0016020">
    <property type="term" value="C:membrane"/>
    <property type="evidence" value="ECO:0007669"/>
    <property type="project" value="InterPro"/>
</dbReference>
<dbReference type="PANTHER" id="PTHR11360:SF304">
    <property type="entry name" value="MFS DOMAIN-CONTAINING PROTEIN"/>
    <property type="match status" value="1"/>
</dbReference>
<feature type="transmembrane region" description="Helical" evidence="5">
    <location>
        <begin position="114"/>
        <end position="133"/>
    </location>
</feature>
<evidence type="ECO:0000256" key="2">
    <source>
        <dbReference type="ARBA" id="ARBA00022989"/>
    </source>
</evidence>
<dbReference type="CDD" id="cd17353">
    <property type="entry name" value="MFS_OFA_like"/>
    <property type="match status" value="1"/>
</dbReference>
<keyword evidence="2 5" id="KW-1133">Transmembrane helix</keyword>
<keyword evidence="3 5" id="KW-0472">Membrane</keyword>
<reference evidence="7 8" key="1">
    <citation type="submission" date="2019-06" db="EMBL/GenBank/DDBJ databases">
        <title>Sorghum-associated microbial communities from plants grown in Nebraska, USA.</title>
        <authorList>
            <person name="Schachtman D."/>
        </authorList>
    </citation>
    <scope>NUCLEOTIDE SEQUENCE [LARGE SCALE GENOMIC DNA]</scope>
    <source>
        <strain evidence="7 8">T529</strain>
    </source>
</reference>
<dbReference type="NCBIfam" id="TIGR04259">
    <property type="entry name" value="oxa_formateAnti"/>
    <property type="match status" value="1"/>
</dbReference>
<dbReference type="Pfam" id="PF07690">
    <property type="entry name" value="MFS_1"/>
    <property type="match status" value="2"/>
</dbReference>
<dbReference type="InterPro" id="IPR036259">
    <property type="entry name" value="MFS_trans_sf"/>
</dbReference>
<feature type="transmembrane region" description="Helical" evidence="5">
    <location>
        <begin position="305"/>
        <end position="322"/>
    </location>
</feature>
<feature type="transmembrane region" description="Helical" evidence="5">
    <location>
        <begin position="393"/>
        <end position="413"/>
    </location>
</feature>
<feature type="transmembrane region" description="Helical" evidence="5">
    <location>
        <begin position="328"/>
        <end position="351"/>
    </location>
</feature>
<comment type="caution">
    <text evidence="7">The sequence shown here is derived from an EMBL/GenBank/DDBJ whole genome shotgun (WGS) entry which is preliminary data.</text>
</comment>
<dbReference type="OrthoDB" id="8830981at2"/>
<feature type="domain" description="Major facilitator superfamily (MFS) profile" evidence="6">
    <location>
        <begin position="23"/>
        <end position="417"/>
    </location>
</feature>
<keyword evidence="1 5" id="KW-0812">Transmembrane</keyword>
<feature type="region of interest" description="Disordered" evidence="4">
    <location>
        <begin position="428"/>
        <end position="451"/>
    </location>
</feature>
<dbReference type="SUPFAM" id="SSF103473">
    <property type="entry name" value="MFS general substrate transporter"/>
    <property type="match status" value="1"/>
</dbReference>
<evidence type="ECO:0000313" key="7">
    <source>
        <dbReference type="EMBL" id="TWD85708.1"/>
    </source>
</evidence>
<dbReference type="AlphaFoldDB" id="A0A561C3I5"/>
<dbReference type="InterPro" id="IPR050327">
    <property type="entry name" value="Proton-linked_MCT"/>
</dbReference>
<dbReference type="Proteomes" id="UP000319722">
    <property type="component" value="Unassembled WGS sequence"/>
</dbReference>
<dbReference type="PANTHER" id="PTHR11360">
    <property type="entry name" value="MONOCARBOXYLATE TRANSPORTER"/>
    <property type="match status" value="1"/>
</dbReference>
<accession>A0A561C3I5</accession>
<feature type="transmembrane region" description="Helical" evidence="5">
    <location>
        <begin position="266"/>
        <end position="284"/>
    </location>
</feature>
<dbReference type="Gene3D" id="1.20.1250.20">
    <property type="entry name" value="MFS general substrate transporter like domains"/>
    <property type="match status" value="2"/>
</dbReference>